<evidence type="ECO:0000313" key="2">
    <source>
        <dbReference type="Proteomes" id="UP000222016"/>
    </source>
</evidence>
<protein>
    <recommendedName>
        <fullName evidence="3">Head-closure protein</fullName>
    </recommendedName>
</protein>
<proteinExistence type="predicted"/>
<dbReference type="EMBL" id="KX237516">
    <property type="protein sequence ID" value="AOZ65370.1"/>
    <property type="molecule type" value="Genomic_DNA"/>
</dbReference>
<organism evidence="1 2">
    <name type="scientific">Klebsiella phage vB_KpnM_KpV52</name>
    <dbReference type="NCBI Taxonomy" id="1912321"/>
    <lineage>
        <taxon>Viruses</taxon>
        <taxon>Duplodnaviria</taxon>
        <taxon>Heunggongvirae</taxon>
        <taxon>Uroviricota</taxon>
        <taxon>Caudoviricetes</taxon>
        <taxon>Jameshumphriesvirinae</taxon>
        <taxon>Sircambvirus</taxon>
        <taxon>Sircambvirus KpV52</taxon>
        <taxon>Jedunavirus KpV80</taxon>
    </lineage>
</organism>
<gene>
    <name evidence="1" type="ORF">kpv52_26</name>
</gene>
<accession>A0A1I9SEU3</accession>
<reference evidence="1 2" key="1">
    <citation type="submission" date="2016-05" db="EMBL/GenBank/DDBJ databases">
        <title>Complete genome sequence of bacteriophage vB_KpnM_KpV52 lytic for Klebsiella pneumoniae.</title>
        <authorList>
            <person name="Komisarova E.V."/>
            <person name="Krasilnikova V.M."/>
            <person name="Kislichkina A.A."/>
            <person name="Myakinina V.P."/>
            <person name="Volozhantsev N.V."/>
        </authorList>
    </citation>
    <scope>NUCLEOTIDE SEQUENCE [LARGE SCALE GENOMIC DNA]</scope>
</reference>
<name>A0A1I9SEU3_9CAUD</name>
<dbReference type="OrthoDB" id="15345at10239"/>
<dbReference type="Proteomes" id="UP000222016">
    <property type="component" value="Genome"/>
</dbReference>
<evidence type="ECO:0008006" key="3">
    <source>
        <dbReference type="Google" id="ProtNLM"/>
    </source>
</evidence>
<keyword evidence="2" id="KW-1185">Reference proteome</keyword>
<sequence length="117" mass="13355">MSLSMRGHIDNVFKSVPATHVGKSGSYVDGIWVTSTSGPVAFTVNIQPLSDKEIDFLRQGGQRIVDPRKIYVNNGDLDSIALDGEWVFLGQRWKVIRTDNRPWRKYCKVIVDRYDQQ</sequence>
<evidence type="ECO:0000313" key="1">
    <source>
        <dbReference type="EMBL" id="AOZ65370.1"/>
    </source>
</evidence>